<keyword evidence="9" id="KW-0406">Ion transport</keyword>
<proteinExistence type="predicted"/>
<feature type="region of interest" description="Disordered" evidence="13">
    <location>
        <begin position="46"/>
        <end position="70"/>
    </location>
</feature>
<keyword evidence="10 14" id="KW-0472">Membrane</keyword>
<evidence type="ECO:0000256" key="2">
    <source>
        <dbReference type="ARBA" id="ARBA00022448"/>
    </source>
</evidence>
<feature type="transmembrane region" description="Helical" evidence="14">
    <location>
        <begin position="360"/>
        <end position="382"/>
    </location>
</feature>
<dbReference type="PANTHER" id="PTHR10027">
    <property type="entry name" value="CALCIUM-ACTIVATED POTASSIUM CHANNEL ALPHA CHAIN"/>
    <property type="match status" value="1"/>
</dbReference>
<dbReference type="FunFam" id="3.40.50.720:FF:000034">
    <property type="entry name" value="Potassium channel subfamily T member 1"/>
    <property type="match status" value="1"/>
</dbReference>
<keyword evidence="5 14" id="KW-0812">Transmembrane</keyword>
<feature type="domain" description="RCK N-terminal" evidence="15">
    <location>
        <begin position="407"/>
        <end position="543"/>
    </location>
</feature>
<dbReference type="GO" id="GO:0015271">
    <property type="term" value="F:outward rectifier potassium channel activity"/>
    <property type="evidence" value="ECO:0007669"/>
    <property type="project" value="TreeGrafter"/>
</dbReference>
<evidence type="ECO:0000256" key="7">
    <source>
        <dbReference type="ARBA" id="ARBA00022958"/>
    </source>
</evidence>
<feature type="transmembrane region" description="Helical" evidence="14">
    <location>
        <begin position="213"/>
        <end position="234"/>
    </location>
</feature>
<evidence type="ECO:0000256" key="13">
    <source>
        <dbReference type="SAM" id="MobiDB-lite"/>
    </source>
</evidence>
<feature type="region of interest" description="Disordered" evidence="13">
    <location>
        <begin position="1236"/>
        <end position="1260"/>
    </location>
</feature>
<keyword evidence="8 14" id="KW-1133">Transmembrane helix</keyword>
<evidence type="ECO:0000256" key="1">
    <source>
        <dbReference type="ARBA" id="ARBA00004651"/>
    </source>
</evidence>
<accession>A0AAN8GHE3</accession>
<dbReference type="InterPro" id="IPR003929">
    <property type="entry name" value="K_chnl_BK_asu"/>
</dbReference>
<dbReference type="FunFam" id="3.40.50.720:FF:000011">
    <property type="entry name" value="Potassium channel subfamily T member 1"/>
    <property type="match status" value="1"/>
</dbReference>
<dbReference type="Proteomes" id="UP001335648">
    <property type="component" value="Unassembled WGS sequence"/>
</dbReference>
<keyword evidence="7" id="KW-0630">Potassium</keyword>
<feature type="compositionally biased region" description="Basic and acidic residues" evidence="13">
    <location>
        <begin position="46"/>
        <end position="55"/>
    </location>
</feature>
<evidence type="ECO:0000256" key="3">
    <source>
        <dbReference type="ARBA" id="ARBA00022475"/>
    </source>
</evidence>
<dbReference type="EMBL" id="JAULUE010002065">
    <property type="protein sequence ID" value="KAK5879336.1"/>
    <property type="molecule type" value="Genomic_DNA"/>
</dbReference>
<feature type="transmembrane region" description="Helical" evidence="14">
    <location>
        <begin position="146"/>
        <end position="164"/>
    </location>
</feature>
<dbReference type="GO" id="GO:0005886">
    <property type="term" value="C:plasma membrane"/>
    <property type="evidence" value="ECO:0007669"/>
    <property type="project" value="UniProtKB-SubCell"/>
</dbReference>
<gene>
    <name evidence="16" type="ORF">CesoFtcFv8_024650</name>
</gene>
<feature type="compositionally biased region" description="Basic residues" evidence="13">
    <location>
        <begin position="1105"/>
        <end position="1121"/>
    </location>
</feature>
<keyword evidence="6" id="KW-0631">Potassium channel</keyword>
<dbReference type="Gene3D" id="3.40.50.720">
    <property type="entry name" value="NAD(P)-binding Rossmann-like Domain"/>
    <property type="match status" value="2"/>
</dbReference>
<feature type="transmembrane region" description="Helical" evidence="14">
    <location>
        <begin position="337"/>
        <end position="354"/>
    </location>
</feature>
<keyword evidence="11" id="KW-0407">Ion channel</keyword>
<evidence type="ECO:0000313" key="16">
    <source>
        <dbReference type="EMBL" id="KAK5879336.1"/>
    </source>
</evidence>
<feature type="compositionally biased region" description="Basic and acidic residues" evidence="13">
    <location>
        <begin position="1087"/>
        <end position="1104"/>
    </location>
</feature>
<feature type="domain" description="RCK N-terminal" evidence="15">
    <location>
        <begin position="822"/>
        <end position="962"/>
    </location>
</feature>
<comment type="catalytic activity">
    <reaction evidence="12">
        <text>K(+)(in) = K(+)(out)</text>
        <dbReference type="Rhea" id="RHEA:29463"/>
        <dbReference type="ChEBI" id="CHEBI:29103"/>
    </reaction>
</comment>
<comment type="subcellular location">
    <subcellularLocation>
        <location evidence="1">Cell membrane</location>
        <topology evidence="1">Multi-pass membrane protein</topology>
    </subcellularLocation>
</comment>
<dbReference type="Pfam" id="PF03493">
    <property type="entry name" value="BK_channel_a"/>
    <property type="match status" value="1"/>
</dbReference>
<dbReference type="Pfam" id="PF22614">
    <property type="entry name" value="Slo-like_RCK"/>
    <property type="match status" value="2"/>
</dbReference>
<dbReference type="InterPro" id="IPR003148">
    <property type="entry name" value="RCK_N"/>
</dbReference>
<evidence type="ECO:0000256" key="8">
    <source>
        <dbReference type="ARBA" id="ARBA00022989"/>
    </source>
</evidence>
<dbReference type="Pfam" id="PF07885">
    <property type="entry name" value="Ion_trans_2"/>
    <property type="match status" value="1"/>
</dbReference>
<name>A0AAN8GHE3_9TELE</name>
<dbReference type="PANTHER" id="PTHR10027:SF14">
    <property type="entry name" value="POTASSIUM CHANNEL SUBFAMILY T MEMBER 1"/>
    <property type="match status" value="1"/>
</dbReference>
<keyword evidence="4" id="KW-0633">Potassium transport</keyword>
<evidence type="ECO:0000313" key="17">
    <source>
        <dbReference type="Proteomes" id="UP001335648"/>
    </source>
</evidence>
<evidence type="ECO:0000256" key="14">
    <source>
        <dbReference type="SAM" id="Phobius"/>
    </source>
</evidence>
<evidence type="ECO:0000256" key="6">
    <source>
        <dbReference type="ARBA" id="ARBA00022826"/>
    </source>
</evidence>
<evidence type="ECO:0000256" key="9">
    <source>
        <dbReference type="ARBA" id="ARBA00023065"/>
    </source>
</evidence>
<dbReference type="SUPFAM" id="SSF81324">
    <property type="entry name" value="Voltage-gated potassium channels"/>
    <property type="match status" value="1"/>
</dbReference>
<keyword evidence="17" id="KW-1185">Reference proteome</keyword>
<dbReference type="FunFam" id="1.10.287.70:FF:000069">
    <property type="entry name" value="Potassium sodium-activated channel subfamily T member 1"/>
    <property type="match status" value="1"/>
</dbReference>
<feature type="region of interest" description="Disordered" evidence="13">
    <location>
        <begin position="1074"/>
        <end position="1138"/>
    </location>
</feature>
<feature type="transmembrane region" description="Helical" evidence="14">
    <location>
        <begin position="307"/>
        <end position="325"/>
    </location>
</feature>
<evidence type="ECO:0000256" key="10">
    <source>
        <dbReference type="ARBA" id="ARBA00023136"/>
    </source>
</evidence>
<keyword evidence="2" id="KW-0813">Transport</keyword>
<feature type="compositionally biased region" description="Polar residues" evidence="13">
    <location>
        <begin position="60"/>
        <end position="70"/>
    </location>
</feature>
<feature type="region of interest" description="Disordered" evidence="13">
    <location>
        <begin position="1"/>
        <end position="32"/>
    </location>
</feature>
<feature type="compositionally biased region" description="Polar residues" evidence="13">
    <location>
        <begin position="14"/>
        <end position="29"/>
    </location>
</feature>
<dbReference type="GO" id="GO:0005228">
    <property type="term" value="F:intracellular sodium-activated potassium channel activity"/>
    <property type="evidence" value="ECO:0007669"/>
    <property type="project" value="TreeGrafter"/>
</dbReference>
<keyword evidence="3" id="KW-1003">Cell membrane</keyword>
<comment type="caution">
    <text evidence="16">The sequence shown here is derived from an EMBL/GenBank/DDBJ whole genome shotgun (WGS) entry which is preliminary data.</text>
</comment>
<dbReference type="PROSITE" id="PS51201">
    <property type="entry name" value="RCK_N"/>
    <property type="match status" value="2"/>
</dbReference>
<evidence type="ECO:0000256" key="12">
    <source>
        <dbReference type="ARBA" id="ARBA00034430"/>
    </source>
</evidence>
<dbReference type="AlphaFoldDB" id="A0AAN8GHE3"/>
<dbReference type="InterPro" id="IPR047871">
    <property type="entry name" value="K_chnl_Slo-like"/>
</dbReference>
<reference evidence="16 17" key="1">
    <citation type="journal article" date="2023" name="Mol. Biol. Evol.">
        <title>Genomics of Secondarily Temperate Adaptation in the Only Non-Antarctic Icefish.</title>
        <authorList>
            <person name="Rivera-Colon A.G."/>
            <person name="Rayamajhi N."/>
            <person name="Minhas B.F."/>
            <person name="Madrigal G."/>
            <person name="Bilyk K.T."/>
            <person name="Yoon V."/>
            <person name="Hune M."/>
            <person name="Gregory S."/>
            <person name="Cheng C.H.C."/>
            <person name="Catchen J.M."/>
        </authorList>
    </citation>
    <scope>NUCLEOTIDE SEQUENCE [LARGE SCALE GENOMIC DNA]</scope>
    <source>
        <strain evidence="16">JC2023a</strain>
    </source>
</reference>
<protein>
    <recommendedName>
        <fullName evidence="15">RCK N-terminal domain-containing protein</fullName>
    </recommendedName>
</protein>
<sequence length="1260" mass="143134">MQLTQEEDFVKGDSTPTTAALQSDGSAGSPSKMCSECYVNQTFVHDDGTVNDHKPRSPSAPLQTPSSGSSSGVILDIAALSMEQQESEEVPPLPPRFRFRDLLLGDQSFQNEDRVQVEFYVNENTFKERLKLFFIKNQRSSLRIRVFNFSLKLLTCLLYIIRVVTDNPGHSAGQQNANSPNVKCVDCQWNGSVQDREINWGLIFWVDRKVPVWAIQVIVAIISFLETMLLMYLSYKGNIWEQIFQVSCLLEMINTVPFIITIFWPSIRNIFIPVFLNCWLAKCALENMINDVHRAIQRTNSAMFNQVLILICTLLCLVFTGTCGIQHLERAGKNLSLFNSFYFCIVTFSTVGFGDVTPRIWPSQLLVVIMICVALVVLPLQFEELMYLWMERQKSGGNYSRHRAQTEKHVVLCVSALKIDLLMDFLNEFYAHPRLQDYYVVILCPSEMDLQVRRVLQIPLWSQRVIYLQGSVLKDQDLLRAKMDDAEACFILSSRNEVDRMAADHQTILRAWAVKDFAPNCPLYVQILKPENKFHVKFADHVVCEEEFKYAMLALNCVCPATSTLVTLLVHTSRGREGQQSPEQWQRMYGCCSGNEVYHIRVCDSKFFGEYNGKSFTYASFHAHKKYGVCLIGIKKDDNKSILLNPGPRHIMAATDTCYYINITKEENSAFIFNQEQRKGRPVGGLYDGPSQLPVHSIIASMGTVAMDLHNTSPPDGGKLVPPSVNGAGGRRPSIAPVQEIADSSSILPCDLLSDQSEDDSVFTDEKSTEYVKGYPPNSPYIGSSPTLCHLLAEKAPFCCLRLDQGCRHNSFEDAKAYGFKNKLIIVSAETAGNGLYNFIVPLRAYYRPRKELNPIVLLLDNPPDNHFLEAICCFPMVYYMAGTIDNLDSLLQCGIIYADNLVVVDKESTMSAEEDYMADAKTIVNVQTMFRLFPSLSIITELTHPSNMRFMQFRAKDCYSLALSKLEKKERDKGSNLAFMFRLPFAAGRVFSISMLDTLLYQSFVKDYMILIARLLLGLDTTPGSGYLCAMKVTEEDLWISTYGRLFQKLCSSSAEIPIGIYRTESHMFPTSESQVSVSVDECEDTKEKGEESRSNDQSDHPQLRKKSMQWARRLSKKSVRWQGSSRDSSRDHGQRIAQQRLNLYRRSEREELSELVRNRMKHLGLPTSGYEDLTNLTASDVMNRVNLGYLQDEQNDHQNTLSYVLINPSPDTRLELNDVVYLIRSDPLAHVPEEPLLHRSSLKERHESETEPREDTQL</sequence>
<dbReference type="InterPro" id="IPR013099">
    <property type="entry name" value="K_chnl_dom"/>
</dbReference>
<evidence type="ECO:0000259" key="15">
    <source>
        <dbReference type="PROSITE" id="PS51201"/>
    </source>
</evidence>
<evidence type="ECO:0000256" key="4">
    <source>
        <dbReference type="ARBA" id="ARBA00022538"/>
    </source>
</evidence>
<dbReference type="Gene3D" id="1.10.287.70">
    <property type="match status" value="1"/>
</dbReference>
<organism evidence="16 17">
    <name type="scientific">Champsocephalus esox</name>
    <name type="common">pike icefish</name>
    <dbReference type="NCBI Taxonomy" id="159716"/>
    <lineage>
        <taxon>Eukaryota</taxon>
        <taxon>Metazoa</taxon>
        <taxon>Chordata</taxon>
        <taxon>Craniata</taxon>
        <taxon>Vertebrata</taxon>
        <taxon>Euteleostomi</taxon>
        <taxon>Actinopterygii</taxon>
        <taxon>Neopterygii</taxon>
        <taxon>Teleostei</taxon>
        <taxon>Neoteleostei</taxon>
        <taxon>Acanthomorphata</taxon>
        <taxon>Eupercaria</taxon>
        <taxon>Perciformes</taxon>
        <taxon>Notothenioidei</taxon>
        <taxon>Channichthyidae</taxon>
        <taxon>Champsocephalus</taxon>
    </lineage>
</organism>
<evidence type="ECO:0000256" key="11">
    <source>
        <dbReference type="ARBA" id="ARBA00023303"/>
    </source>
</evidence>
<evidence type="ECO:0000256" key="5">
    <source>
        <dbReference type="ARBA" id="ARBA00022692"/>
    </source>
</evidence>